<proteinExistence type="predicted"/>
<dbReference type="Proteomes" id="UP000236291">
    <property type="component" value="Unassembled WGS sequence"/>
</dbReference>
<gene>
    <name evidence="1" type="ORF">L195_g044067</name>
</gene>
<accession>A0A2K3MB09</accession>
<evidence type="ECO:0000313" key="1">
    <source>
        <dbReference type="EMBL" id="PNX87967.1"/>
    </source>
</evidence>
<dbReference type="STRING" id="57577.A0A2K3MB09"/>
<protein>
    <submittedName>
        <fullName evidence="1">Uncharacterized protein</fullName>
    </submittedName>
</protein>
<comment type="caution">
    <text evidence="1">The sequence shown here is derived from an EMBL/GenBank/DDBJ whole genome shotgun (WGS) entry which is preliminary data.</text>
</comment>
<organism evidence="1 2">
    <name type="scientific">Trifolium pratense</name>
    <name type="common">Red clover</name>
    <dbReference type="NCBI Taxonomy" id="57577"/>
    <lineage>
        <taxon>Eukaryota</taxon>
        <taxon>Viridiplantae</taxon>
        <taxon>Streptophyta</taxon>
        <taxon>Embryophyta</taxon>
        <taxon>Tracheophyta</taxon>
        <taxon>Spermatophyta</taxon>
        <taxon>Magnoliopsida</taxon>
        <taxon>eudicotyledons</taxon>
        <taxon>Gunneridae</taxon>
        <taxon>Pentapetalae</taxon>
        <taxon>rosids</taxon>
        <taxon>fabids</taxon>
        <taxon>Fabales</taxon>
        <taxon>Fabaceae</taxon>
        <taxon>Papilionoideae</taxon>
        <taxon>50 kb inversion clade</taxon>
        <taxon>NPAAA clade</taxon>
        <taxon>Hologalegina</taxon>
        <taxon>IRL clade</taxon>
        <taxon>Trifolieae</taxon>
        <taxon>Trifolium</taxon>
    </lineage>
</organism>
<name>A0A2K3MB09_TRIPR</name>
<dbReference type="EMBL" id="ASHM01055245">
    <property type="protein sequence ID" value="PNX87967.1"/>
    <property type="molecule type" value="Genomic_DNA"/>
</dbReference>
<evidence type="ECO:0000313" key="2">
    <source>
        <dbReference type="Proteomes" id="UP000236291"/>
    </source>
</evidence>
<sequence length="75" mass="8312">EYLTNPVQAKVGKVSSPAINVSQTIVKVSESEKLHASSDLLDMRQHVHIKTRCDEVAEALVAKDYRQFPCMVAAE</sequence>
<dbReference type="AlphaFoldDB" id="A0A2K3MB09"/>
<reference evidence="1 2" key="2">
    <citation type="journal article" date="2017" name="Front. Plant Sci.">
        <title>Gene Classification and Mining of Molecular Markers Useful in Red Clover (Trifolium pratense) Breeding.</title>
        <authorList>
            <person name="Istvanek J."/>
            <person name="Dluhosova J."/>
            <person name="Dluhos P."/>
            <person name="Patkova L."/>
            <person name="Nedelnik J."/>
            <person name="Repkova J."/>
        </authorList>
    </citation>
    <scope>NUCLEOTIDE SEQUENCE [LARGE SCALE GENOMIC DNA]</scope>
    <source>
        <strain evidence="2">cv. Tatra</strain>
        <tissue evidence="1">Young leaves</tissue>
    </source>
</reference>
<feature type="non-terminal residue" evidence="1">
    <location>
        <position position="1"/>
    </location>
</feature>
<reference evidence="1 2" key="1">
    <citation type="journal article" date="2014" name="Am. J. Bot.">
        <title>Genome assembly and annotation for red clover (Trifolium pratense; Fabaceae).</title>
        <authorList>
            <person name="Istvanek J."/>
            <person name="Jaros M."/>
            <person name="Krenek A."/>
            <person name="Repkova J."/>
        </authorList>
    </citation>
    <scope>NUCLEOTIDE SEQUENCE [LARGE SCALE GENOMIC DNA]</scope>
    <source>
        <strain evidence="2">cv. Tatra</strain>
        <tissue evidence="1">Young leaves</tissue>
    </source>
</reference>